<feature type="compositionally biased region" description="Low complexity" evidence="1">
    <location>
        <begin position="169"/>
        <end position="187"/>
    </location>
</feature>
<evidence type="ECO:0000313" key="3">
    <source>
        <dbReference type="EMBL" id="VDO09581.1"/>
    </source>
</evidence>
<feature type="compositionally biased region" description="Basic residues" evidence="1">
    <location>
        <begin position="159"/>
        <end position="168"/>
    </location>
</feature>
<dbReference type="Pfam" id="PF19005">
    <property type="entry name" value="DUF5734"/>
    <property type="match status" value="1"/>
</dbReference>
<reference evidence="5" key="1">
    <citation type="submission" date="2017-02" db="UniProtKB">
        <authorList>
            <consortium name="WormBaseParasite"/>
        </authorList>
    </citation>
    <scope>IDENTIFICATION</scope>
</reference>
<accession>A0A0R3TTR9</accession>
<dbReference type="WBParaSite" id="HNAJ_0001112401-mRNA-1">
    <property type="protein sequence ID" value="HNAJ_0001112401-mRNA-1"/>
    <property type="gene ID" value="HNAJ_0001112401"/>
</dbReference>
<evidence type="ECO:0000313" key="4">
    <source>
        <dbReference type="Proteomes" id="UP000278807"/>
    </source>
</evidence>
<reference evidence="3 4" key="2">
    <citation type="submission" date="2018-11" db="EMBL/GenBank/DDBJ databases">
        <authorList>
            <consortium name="Pathogen Informatics"/>
        </authorList>
    </citation>
    <scope>NUCLEOTIDE SEQUENCE [LARGE SCALE GENOMIC DNA]</scope>
</reference>
<dbReference type="OrthoDB" id="6273275at2759"/>
<feature type="region of interest" description="Disordered" evidence="1">
    <location>
        <begin position="129"/>
        <end position="223"/>
    </location>
</feature>
<feature type="domain" description="DUF5734" evidence="2">
    <location>
        <begin position="28"/>
        <end position="119"/>
    </location>
</feature>
<dbReference type="InterPro" id="IPR043792">
    <property type="entry name" value="DUF5734"/>
</dbReference>
<feature type="compositionally biased region" description="Basic and acidic residues" evidence="1">
    <location>
        <begin position="188"/>
        <end position="198"/>
    </location>
</feature>
<organism evidence="5">
    <name type="scientific">Rodentolepis nana</name>
    <name type="common">Dwarf tapeworm</name>
    <name type="synonym">Hymenolepis nana</name>
    <dbReference type="NCBI Taxonomy" id="102285"/>
    <lineage>
        <taxon>Eukaryota</taxon>
        <taxon>Metazoa</taxon>
        <taxon>Spiralia</taxon>
        <taxon>Lophotrochozoa</taxon>
        <taxon>Platyhelminthes</taxon>
        <taxon>Cestoda</taxon>
        <taxon>Eucestoda</taxon>
        <taxon>Cyclophyllidea</taxon>
        <taxon>Hymenolepididae</taxon>
        <taxon>Rodentolepis</taxon>
    </lineage>
</organism>
<gene>
    <name evidence="3" type="ORF">HNAJ_LOCUS11114</name>
</gene>
<keyword evidence="4" id="KW-1185">Reference proteome</keyword>
<evidence type="ECO:0000259" key="2">
    <source>
        <dbReference type="Pfam" id="PF19005"/>
    </source>
</evidence>
<dbReference type="EMBL" id="UZAE01013381">
    <property type="protein sequence ID" value="VDO09581.1"/>
    <property type="molecule type" value="Genomic_DNA"/>
</dbReference>
<dbReference type="Proteomes" id="UP000278807">
    <property type="component" value="Unassembled WGS sequence"/>
</dbReference>
<protein>
    <submittedName>
        <fullName evidence="5">DUF5734 domain-containing protein</fullName>
    </submittedName>
</protein>
<evidence type="ECO:0000256" key="1">
    <source>
        <dbReference type="SAM" id="MobiDB-lite"/>
    </source>
</evidence>
<proteinExistence type="predicted"/>
<sequence>MPDLRATLDYIQSKRFKKESGYETTLAEMLEGAKKAKADKVLYEMKSKDDSMKFRAKGKKTSPVNMLDYSKIRSLTKSSPTEKAVAFACPGPNEKNPVMLYAMRFKKENDYERFIRRVEFPPSSKYRDSEYIASSTERLTQSSRPMSREFGEQTSSAKLRGHRTRSRASKYTTSTSSSSSSSVSTSTERGHSLSDSSRKRGHKSASTYISTDELHPPYVKSRRNPVISARTNYETSYISTKARIYNLYPSYRPAHSVRPQSVRVRNVYQVTRDSSADDSSSASWTSASTLLSDFTELSFSSLEYLMGSSDFSSDDGIDW</sequence>
<name>A0A0R3TTR9_RODNA</name>
<dbReference type="AlphaFoldDB" id="A0A0R3TTR9"/>
<feature type="compositionally biased region" description="Polar residues" evidence="1">
    <location>
        <begin position="132"/>
        <end position="145"/>
    </location>
</feature>
<evidence type="ECO:0000313" key="5">
    <source>
        <dbReference type="WBParaSite" id="HNAJ_0001112401-mRNA-1"/>
    </source>
</evidence>